<comment type="caution">
    <text evidence="2">The sequence shown here is derived from an EMBL/GenBank/DDBJ whole genome shotgun (WGS) entry which is preliminary data.</text>
</comment>
<sequence length="186" mass="20665">MRVSSHATPPLGAHNRIRLETRSSPATLAGTRYRPTPLSPAAILAAADRTRATAVQNSTWDTDLVKRVAKDALGAKNATFSGSENDRNALWTSLVKSIQYAFEQKESSTDVLFDLVTLPLRQAKRQLLSALDKDFSKEVSTPLRLDVELDKVDIEDIYAHILEVWERVNPSPRGRVKQAPPTGYDR</sequence>
<protein>
    <submittedName>
        <fullName evidence="2">Uncharacterized protein</fullName>
    </submittedName>
</protein>
<proteinExistence type="predicted"/>
<name>A0AAE0FN19_9CHLO</name>
<dbReference type="EMBL" id="LGRX02015932">
    <property type="protein sequence ID" value="KAK3262826.1"/>
    <property type="molecule type" value="Genomic_DNA"/>
</dbReference>
<organism evidence="2 3">
    <name type="scientific">Cymbomonas tetramitiformis</name>
    <dbReference type="NCBI Taxonomy" id="36881"/>
    <lineage>
        <taxon>Eukaryota</taxon>
        <taxon>Viridiplantae</taxon>
        <taxon>Chlorophyta</taxon>
        <taxon>Pyramimonadophyceae</taxon>
        <taxon>Pyramimonadales</taxon>
        <taxon>Pyramimonadaceae</taxon>
        <taxon>Cymbomonas</taxon>
    </lineage>
</organism>
<feature type="region of interest" description="Disordered" evidence="1">
    <location>
        <begin position="1"/>
        <end position="32"/>
    </location>
</feature>
<dbReference type="Proteomes" id="UP001190700">
    <property type="component" value="Unassembled WGS sequence"/>
</dbReference>
<dbReference type="AlphaFoldDB" id="A0AAE0FN19"/>
<keyword evidence="3" id="KW-1185">Reference proteome</keyword>
<reference evidence="2 3" key="1">
    <citation type="journal article" date="2015" name="Genome Biol. Evol.">
        <title>Comparative Genomics of a Bacterivorous Green Alga Reveals Evolutionary Causalities and Consequences of Phago-Mixotrophic Mode of Nutrition.</title>
        <authorList>
            <person name="Burns J.A."/>
            <person name="Paasch A."/>
            <person name="Narechania A."/>
            <person name="Kim E."/>
        </authorList>
    </citation>
    <scope>NUCLEOTIDE SEQUENCE [LARGE SCALE GENOMIC DNA]</scope>
    <source>
        <strain evidence="2 3">PLY_AMNH</strain>
    </source>
</reference>
<evidence type="ECO:0000313" key="2">
    <source>
        <dbReference type="EMBL" id="KAK3262826.1"/>
    </source>
</evidence>
<accession>A0AAE0FN19</accession>
<evidence type="ECO:0000256" key="1">
    <source>
        <dbReference type="SAM" id="MobiDB-lite"/>
    </source>
</evidence>
<gene>
    <name evidence="2" type="ORF">CYMTET_28346</name>
</gene>
<evidence type="ECO:0000313" key="3">
    <source>
        <dbReference type="Proteomes" id="UP001190700"/>
    </source>
</evidence>